<keyword evidence="2" id="KW-1185">Reference proteome</keyword>
<dbReference type="EMBL" id="JAMJPK010000001">
    <property type="protein sequence ID" value="MCL7938721.1"/>
    <property type="molecule type" value="Genomic_DNA"/>
</dbReference>
<proteinExistence type="predicted"/>
<organism evidence="1 2">
    <name type="scientific">Halomonas gemina</name>
    <dbReference type="NCBI Taxonomy" id="2945105"/>
    <lineage>
        <taxon>Bacteria</taxon>
        <taxon>Pseudomonadati</taxon>
        <taxon>Pseudomonadota</taxon>
        <taxon>Gammaproteobacteria</taxon>
        <taxon>Oceanospirillales</taxon>
        <taxon>Halomonadaceae</taxon>
        <taxon>Halomonas</taxon>
    </lineage>
</organism>
<evidence type="ECO:0000313" key="2">
    <source>
        <dbReference type="Proteomes" id="UP001165369"/>
    </source>
</evidence>
<gene>
    <name evidence="1" type="ORF">M8009_00175</name>
</gene>
<evidence type="ECO:0000313" key="1">
    <source>
        <dbReference type="EMBL" id="MCL7938721.1"/>
    </source>
</evidence>
<dbReference type="Proteomes" id="UP001165369">
    <property type="component" value="Unassembled WGS sequence"/>
</dbReference>
<accession>A0ABT0SWQ5</accession>
<dbReference type="InterPro" id="IPR036188">
    <property type="entry name" value="FAD/NAD-bd_sf"/>
</dbReference>
<name>A0ABT0SWQ5_9GAMM</name>
<dbReference type="RefSeq" id="WP_250058750.1">
    <property type="nucleotide sequence ID" value="NZ_JAMJPK010000001.1"/>
</dbReference>
<sequence>MRIGVLALHGVQGEALEQEEISAGLSPPFAQLAGGDAPATLDLNALRARGVPCLGLDLARGEIRTVLWATGFRPDYRWLQVPVLDRKGQLRHHGGVVDAPGLYVLGLPFLRRRKSSFIHGADDDARELCAHLADWLAGDRRPGKLPEGVPSGIGA</sequence>
<comment type="caution">
    <text evidence="1">The sequence shown here is derived from an EMBL/GenBank/DDBJ whole genome shotgun (WGS) entry which is preliminary data.</text>
</comment>
<protein>
    <submittedName>
        <fullName evidence="1">Uncharacterized protein</fullName>
    </submittedName>
</protein>
<reference evidence="1" key="1">
    <citation type="submission" date="2022-05" db="EMBL/GenBank/DDBJ databases">
        <title>Halomonas geminus sp. nov. and Halomonas llamarensis sp. nov. isolated from high-altitude salars of the Atacama Desert.</title>
        <authorList>
            <person name="Hintersatz C."/>
            <person name="Rojas L.A."/>
            <person name="Wei T.-S."/>
            <person name="Kutschke S."/>
            <person name="Lehmann F."/>
            <person name="Jain R."/>
            <person name="Pollmann K."/>
        </authorList>
    </citation>
    <scope>NUCLEOTIDE SEQUENCE</scope>
    <source>
        <strain evidence="1">ATCH28</strain>
    </source>
</reference>
<dbReference type="Gene3D" id="3.50.50.60">
    <property type="entry name" value="FAD/NAD(P)-binding domain"/>
    <property type="match status" value="1"/>
</dbReference>